<evidence type="ECO:0000313" key="3">
    <source>
        <dbReference type="Proteomes" id="UP000070080"/>
    </source>
</evidence>
<dbReference type="PROSITE" id="PS51746">
    <property type="entry name" value="PPM_2"/>
    <property type="match status" value="1"/>
</dbReference>
<dbReference type="AlphaFoldDB" id="A0A133YA62"/>
<evidence type="ECO:0000259" key="1">
    <source>
        <dbReference type="PROSITE" id="PS51746"/>
    </source>
</evidence>
<comment type="caution">
    <text evidence="2">The sequence shown here is derived from an EMBL/GenBank/DDBJ whole genome shotgun (WGS) entry which is preliminary data.</text>
</comment>
<dbReference type="GO" id="GO:0004722">
    <property type="term" value="F:protein serine/threonine phosphatase activity"/>
    <property type="evidence" value="ECO:0007669"/>
    <property type="project" value="InterPro"/>
</dbReference>
<dbReference type="SUPFAM" id="SSF81606">
    <property type="entry name" value="PP2C-like"/>
    <property type="match status" value="1"/>
</dbReference>
<proteinExistence type="predicted"/>
<dbReference type="SMART" id="SM00332">
    <property type="entry name" value="PP2Cc"/>
    <property type="match status" value="1"/>
</dbReference>
<organism evidence="2 3">
    <name type="scientific">Amygdalobacter nucleatus</name>
    <dbReference type="NCBI Taxonomy" id="3029274"/>
    <lineage>
        <taxon>Bacteria</taxon>
        <taxon>Bacillati</taxon>
        <taxon>Bacillota</taxon>
        <taxon>Clostridia</taxon>
        <taxon>Eubacteriales</taxon>
        <taxon>Oscillospiraceae</taxon>
        <taxon>Amygdalobacter</taxon>
    </lineage>
</organism>
<gene>
    <name evidence="2" type="ORF">HMPREF1872_00899</name>
</gene>
<dbReference type="PANTHER" id="PTHR47992">
    <property type="entry name" value="PROTEIN PHOSPHATASE"/>
    <property type="match status" value="1"/>
</dbReference>
<dbReference type="InterPro" id="IPR015655">
    <property type="entry name" value="PP2C"/>
</dbReference>
<protein>
    <submittedName>
        <fullName evidence="2">Protein phosphatase 2C</fullName>
    </submittedName>
</protein>
<accession>A0A133YA62</accession>
<evidence type="ECO:0000313" key="2">
    <source>
        <dbReference type="EMBL" id="KXB40089.1"/>
    </source>
</evidence>
<reference evidence="3" key="1">
    <citation type="submission" date="2016-01" db="EMBL/GenBank/DDBJ databases">
        <authorList>
            <person name="Mitreva M."/>
            <person name="Pepin K.H."/>
            <person name="Mihindukulasuriya K.A."/>
            <person name="Fulton R."/>
            <person name="Fronick C."/>
            <person name="O'Laughlin M."/>
            <person name="Miner T."/>
            <person name="Herter B."/>
            <person name="Rosa B.A."/>
            <person name="Cordes M."/>
            <person name="Tomlinson C."/>
            <person name="Wollam A."/>
            <person name="Palsikar V.B."/>
            <person name="Mardis E.R."/>
            <person name="Wilson R.K."/>
        </authorList>
    </citation>
    <scope>NUCLEOTIDE SEQUENCE [LARGE SCALE GENOMIC DNA]</scope>
    <source>
        <strain evidence="3">KA00274</strain>
    </source>
</reference>
<dbReference type="RefSeq" id="WP_066714266.1">
    <property type="nucleotide sequence ID" value="NZ_CP118869.1"/>
</dbReference>
<dbReference type="InterPro" id="IPR036457">
    <property type="entry name" value="PPM-type-like_dom_sf"/>
</dbReference>
<dbReference type="InterPro" id="IPR001932">
    <property type="entry name" value="PPM-type_phosphatase-like_dom"/>
</dbReference>
<dbReference type="Proteomes" id="UP000070080">
    <property type="component" value="Unassembled WGS sequence"/>
</dbReference>
<keyword evidence="3" id="KW-1185">Reference proteome</keyword>
<dbReference type="Gene3D" id="3.60.40.10">
    <property type="entry name" value="PPM-type phosphatase domain"/>
    <property type="match status" value="1"/>
</dbReference>
<dbReference type="STRING" id="1497955.HMPREF1872_00899"/>
<dbReference type="Pfam" id="PF13672">
    <property type="entry name" value="PP2C_2"/>
    <property type="match status" value="1"/>
</dbReference>
<name>A0A133YA62_9FIRM</name>
<dbReference type="SMART" id="SM00331">
    <property type="entry name" value="PP2C_SIG"/>
    <property type="match status" value="1"/>
</dbReference>
<feature type="domain" description="PPM-type phosphatase" evidence="1">
    <location>
        <begin position="2"/>
        <end position="246"/>
    </location>
</feature>
<dbReference type="EMBL" id="LSCV01000031">
    <property type="protein sequence ID" value="KXB40089.1"/>
    <property type="molecule type" value="Genomic_DNA"/>
</dbReference>
<dbReference type="CDD" id="cd00143">
    <property type="entry name" value="PP2Cc"/>
    <property type="match status" value="1"/>
</dbReference>
<sequence>MDFWLYADSICSNYRSNNEDYYRCIYLEERQAYLLCLADGMGGESGGEVAGQLAIDSLAAYLVPQLVLNVSSRQDKACLLAAFNAANTAVYKEACHQPALQNMGSTLIVALVSKDGQTQIANIGDSRAYHWHENKLIKISDDHNYASQLLRAGEISQAAYEIHPGRHMLTKAIGCAAYVTPDFFSVKLTGSDKLLLCSDGIHGYLSEKQIANVLNQAMTAEASTRSLMQLAKTKSQDNATVICLAVG</sequence>